<organism evidence="2 3">
    <name type="scientific">Streptomyces aidingensis</name>
    <dbReference type="NCBI Taxonomy" id="910347"/>
    <lineage>
        <taxon>Bacteria</taxon>
        <taxon>Bacillati</taxon>
        <taxon>Actinomycetota</taxon>
        <taxon>Actinomycetes</taxon>
        <taxon>Kitasatosporales</taxon>
        <taxon>Streptomycetaceae</taxon>
        <taxon>Streptomyces</taxon>
    </lineage>
</organism>
<dbReference type="InterPro" id="IPR057170">
    <property type="entry name" value="DUF7848"/>
</dbReference>
<dbReference type="EMBL" id="FOLM01000012">
    <property type="protein sequence ID" value="SFD26145.1"/>
    <property type="molecule type" value="Genomic_DNA"/>
</dbReference>
<proteinExistence type="predicted"/>
<protein>
    <recommendedName>
        <fullName evidence="1">DUF7848 domain-containing protein</fullName>
    </recommendedName>
</protein>
<feature type="domain" description="DUF7848" evidence="1">
    <location>
        <begin position="10"/>
        <end position="86"/>
    </location>
</feature>
<gene>
    <name evidence="2" type="ORF">SAMN05421773_11232</name>
</gene>
<keyword evidence="3" id="KW-1185">Reference proteome</keyword>
<name>A0A1I1QVT7_9ACTN</name>
<evidence type="ECO:0000313" key="2">
    <source>
        <dbReference type="EMBL" id="SFD26145.1"/>
    </source>
</evidence>
<reference evidence="2 3" key="1">
    <citation type="submission" date="2016-10" db="EMBL/GenBank/DDBJ databases">
        <authorList>
            <person name="de Groot N.N."/>
        </authorList>
    </citation>
    <scope>NUCLEOTIDE SEQUENCE [LARGE SCALE GENOMIC DNA]</scope>
    <source>
        <strain evidence="2 3">CGMCC 4.5739</strain>
    </source>
</reference>
<evidence type="ECO:0000259" key="1">
    <source>
        <dbReference type="Pfam" id="PF25232"/>
    </source>
</evidence>
<evidence type="ECO:0000313" key="3">
    <source>
        <dbReference type="Proteomes" id="UP000199207"/>
    </source>
</evidence>
<dbReference type="Pfam" id="PF25232">
    <property type="entry name" value="DUF7848"/>
    <property type="match status" value="1"/>
</dbReference>
<dbReference type="Proteomes" id="UP000199207">
    <property type="component" value="Unassembled WGS sequence"/>
</dbReference>
<dbReference type="RefSeq" id="WP_245834324.1">
    <property type="nucleotide sequence ID" value="NZ_FOLM01000012.1"/>
</dbReference>
<dbReference type="STRING" id="910347.SAMN05421773_11232"/>
<dbReference type="AlphaFoldDB" id="A0A1I1QVT7"/>
<accession>A0A1I1QVT7</accession>
<sequence>MKDTTAVRPARGTYRFRNYTIRPDERTEAEPIVSGMECKSCGERGQDGDGIGHATEWAVEHLKANPTHLEYREHITRSYHFEAGAWH</sequence>